<sequence length="108" mass="11760">MYDVVEHKHQLDGVDTRNPSTWLGLHPEGGGRSKVPRIAVCLVGFVRTLSEPRVYNAIERALRPPDASVDFFGAVSLGANESDTAKGQWGTVRHSDLKAALAVLRPRA</sequence>
<organism evidence="1 2">
    <name type="scientific">Emiliania huxleyi (strain CCMP1516)</name>
    <dbReference type="NCBI Taxonomy" id="280463"/>
    <lineage>
        <taxon>Eukaryota</taxon>
        <taxon>Haptista</taxon>
        <taxon>Haptophyta</taxon>
        <taxon>Prymnesiophyceae</taxon>
        <taxon>Isochrysidales</taxon>
        <taxon>Noelaerhabdaceae</taxon>
        <taxon>Emiliania</taxon>
    </lineage>
</organism>
<dbReference type="HOGENOM" id="CLU_2202006_0_0_1"/>
<name>A0A0D3J079_EMIH1</name>
<evidence type="ECO:0000313" key="2">
    <source>
        <dbReference type="Proteomes" id="UP000013827"/>
    </source>
</evidence>
<dbReference type="Proteomes" id="UP000013827">
    <property type="component" value="Unassembled WGS sequence"/>
</dbReference>
<dbReference type="AlphaFoldDB" id="A0A0D3J079"/>
<reference evidence="1" key="2">
    <citation type="submission" date="2024-10" db="UniProtKB">
        <authorList>
            <consortium name="EnsemblProtists"/>
        </authorList>
    </citation>
    <scope>IDENTIFICATION</scope>
</reference>
<evidence type="ECO:0008006" key="3">
    <source>
        <dbReference type="Google" id="ProtNLM"/>
    </source>
</evidence>
<accession>A0A0D3J079</accession>
<proteinExistence type="predicted"/>
<dbReference type="PaxDb" id="2903-EOD16914"/>
<protein>
    <recommendedName>
        <fullName evidence="3">Hexosyltransferase</fullName>
    </recommendedName>
</protein>
<dbReference type="EnsemblProtists" id="EOD16914">
    <property type="protein sequence ID" value="EOD16914"/>
    <property type="gene ID" value="EMIHUDRAFT_256082"/>
</dbReference>
<dbReference type="KEGG" id="ehx:EMIHUDRAFT_256082"/>
<dbReference type="GeneID" id="17263064"/>
<keyword evidence="2" id="KW-1185">Reference proteome</keyword>
<evidence type="ECO:0000313" key="1">
    <source>
        <dbReference type="EnsemblProtists" id="EOD16914"/>
    </source>
</evidence>
<dbReference type="RefSeq" id="XP_005769343.1">
    <property type="nucleotide sequence ID" value="XM_005769286.1"/>
</dbReference>
<reference evidence="2" key="1">
    <citation type="journal article" date="2013" name="Nature">
        <title>Pan genome of the phytoplankton Emiliania underpins its global distribution.</title>
        <authorList>
            <person name="Read B.A."/>
            <person name="Kegel J."/>
            <person name="Klute M.J."/>
            <person name="Kuo A."/>
            <person name="Lefebvre S.C."/>
            <person name="Maumus F."/>
            <person name="Mayer C."/>
            <person name="Miller J."/>
            <person name="Monier A."/>
            <person name="Salamov A."/>
            <person name="Young J."/>
            <person name="Aguilar M."/>
            <person name="Claverie J.M."/>
            <person name="Frickenhaus S."/>
            <person name="Gonzalez K."/>
            <person name="Herman E.K."/>
            <person name="Lin Y.C."/>
            <person name="Napier J."/>
            <person name="Ogata H."/>
            <person name="Sarno A.F."/>
            <person name="Shmutz J."/>
            <person name="Schroeder D."/>
            <person name="de Vargas C."/>
            <person name="Verret F."/>
            <person name="von Dassow P."/>
            <person name="Valentin K."/>
            <person name="Van de Peer Y."/>
            <person name="Wheeler G."/>
            <person name="Dacks J.B."/>
            <person name="Delwiche C.F."/>
            <person name="Dyhrman S.T."/>
            <person name="Glockner G."/>
            <person name="John U."/>
            <person name="Richards T."/>
            <person name="Worden A.Z."/>
            <person name="Zhang X."/>
            <person name="Grigoriev I.V."/>
            <person name="Allen A.E."/>
            <person name="Bidle K."/>
            <person name="Borodovsky M."/>
            <person name="Bowler C."/>
            <person name="Brownlee C."/>
            <person name="Cock J.M."/>
            <person name="Elias M."/>
            <person name="Gladyshev V.N."/>
            <person name="Groth M."/>
            <person name="Guda C."/>
            <person name="Hadaegh A."/>
            <person name="Iglesias-Rodriguez M.D."/>
            <person name="Jenkins J."/>
            <person name="Jones B.M."/>
            <person name="Lawson T."/>
            <person name="Leese F."/>
            <person name="Lindquist E."/>
            <person name="Lobanov A."/>
            <person name="Lomsadze A."/>
            <person name="Malik S.B."/>
            <person name="Marsh M.E."/>
            <person name="Mackinder L."/>
            <person name="Mock T."/>
            <person name="Mueller-Roeber B."/>
            <person name="Pagarete A."/>
            <person name="Parker M."/>
            <person name="Probert I."/>
            <person name="Quesneville H."/>
            <person name="Raines C."/>
            <person name="Rensing S.A."/>
            <person name="Riano-Pachon D.M."/>
            <person name="Richier S."/>
            <person name="Rokitta S."/>
            <person name="Shiraiwa Y."/>
            <person name="Soanes D.M."/>
            <person name="van der Giezen M."/>
            <person name="Wahlund T.M."/>
            <person name="Williams B."/>
            <person name="Wilson W."/>
            <person name="Wolfe G."/>
            <person name="Wurch L.L."/>
        </authorList>
    </citation>
    <scope>NUCLEOTIDE SEQUENCE</scope>
</reference>